<protein>
    <submittedName>
        <fullName evidence="1">(2Fe-2S)-binding protein</fullName>
    </submittedName>
</protein>
<reference evidence="1 2" key="1">
    <citation type="submission" date="2018-10" db="EMBL/GenBank/DDBJ databases">
        <title>Phylogenomics of Brevibacillus.</title>
        <authorList>
            <person name="Dunlap C."/>
        </authorList>
    </citation>
    <scope>NUCLEOTIDE SEQUENCE [LARGE SCALE GENOMIC DNA]</scope>
    <source>
        <strain evidence="1 2">JCM 15774</strain>
    </source>
</reference>
<dbReference type="AlphaFoldDB" id="A0A3M8DP68"/>
<proteinExistence type="predicted"/>
<name>A0A3M8DP68_9BACL</name>
<organism evidence="1 2">
    <name type="scientific">Brevibacillus nitrificans</name>
    <dbReference type="NCBI Taxonomy" id="651560"/>
    <lineage>
        <taxon>Bacteria</taxon>
        <taxon>Bacillati</taxon>
        <taxon>Bacillota</taxon>
        <taxon>Bacilli</taxon>
        <taxon>Bacillales</taxon>
        <taxon>Paenibacillaceae</taxon>
        <taxon>Brevibacillus</taxon>
    </lineage>
</organism>
<evidence type="ECO:0000313" key="1">
    <source>
        <dbReference type="EMBL" id="RNB89289.1"/>
    </source>
</evidence>
<dbReference type="EMBL" id="RHHU01000003">
    <property type="protein sequence ID" value="RNB89289.1"/>
    <property type="molecule type" value="Genomic_DNA"/>
</dbReference>
<keyword evidence="2" id="KW-1185">Reference proteome</keyword>
<accession>A0A3M8DP68</accession>
<dbReference type="RefSeq" id="WP_122923312.1">
    <property type="nucleotide sequence ID" value="NZ_RHHU01000003.1"/>
</dbReference>
<comment type="caution">
    <text evidence="1">The sequence shown here is derived from an EMBL/GenBank/DDBJ whole genome shotgun (WGS) entry which is preliminary data.</text>
</comment>
<sequence>MNREWSMYLAKQYGISIEDDLSQTKGEYRVQDLIDQKLQMREFLEEQSSQMNHAALAVTGTLFAKRYSVLSMGLFDALIRYQIILDTSPQHTFITRKDGGEMGIVLPRTAVKLLSELSDDEVEVFLSSFVYKHLTPLFQRVSEVSRTKMTHLFSQISYNTAQKALQLKMDIPEKALQIDGQWKALLEGPASCDRTKKSPLAMEFRLYHPSDGSSPYYIRKHCCLAYIVRGGDKSRACDSCPLLTDEERD</sequence>
<evidence type="ECO:0000313" key="2">
    <source>
        <dbReference type="Proteomes" id="UP000269573"/>
    </source>
</evidence>
<dbReference type="Proteomes" id="UP000269573">
    <property type="component" value="Unassembled WGS sequence"/>
</dbReference>
<gene>
    <name evidence="1" type="ORF">EDM59_09410</name>
</gene>